<dbReference type="Proteomes" id="UP000823775">
    <property type="component" value="Unassembled WGS sequence"/>
</dbReference>
<protein>
    <submittedName>
        <fullName evidence="1">Uncharacterized protein</fullName>
    </submittedName>
</protein>
<organism evidence="1 2">
    <name type="scientific">Datura stramonium</name>
    <name type="common">Jimsonweed</name>
    <name type="synonym">Common thornapple</name>
    <dbReference type="NCBI Taxonomy" id="4076"/>
    <lineage>
        <taxon>Eukaryota</taxon>
        <taxon>Viridiplantae</taxon>
        <taxon>Streptophyta</taxon>
        <taxon>Embryophyta</taxon>
        <taxon>Tracheophyta</taxon>
        <taxon>Spermatophyta</taxon>
        <taxon>Magnoliopsida</taxon>
        <taxon>eudicotyledons</taxon>
        <taxon>Gunneridae</taxon>
        <taxon>Pentapetalae</taxon>
        <taxon>asterids</taxon>
        <taxon>lamiids</taxon>
        <taxon>Solanales</taxon>
        <taxon>Solanaceae</taxon>
        <taxon>Solanoideae</taxon>
        <taxon>Datureae</taxon>
        <taxon>Datura</taxon>
    </lineage>
</organism>
<accession>A0ABS8TH80</accession>
<comment type="caution">
    <text evidence="1">The sequence shown here is derived from an EMBL/GenBank/DDBJ whole genome shotgun (WGS) entry which is preliminary data.</text>
</comment>
<gene>
    <name evidence="1" type="ORF">HAX54_010500</name>
</gene>
<feature type="non-terminal residue" evidence="1">
    <location>
        <position position="55"/>
    </location>
</feature>
<name>A0ABS8TH80_DATST</name>
<proteinExistence type="predicted"/>
<keyword evidence="2" id="KW-1185">Reference proteome</keyword>
<reference evidence="1 2" key="1">
    <citation type="journal article" date="2021" name="BMC Genomics">
        <title>Datura genome reveals duplications of psychoactive alkaloid biosynthetic genes and high mutation rate following tissue culture.</title>
        <authorList>
            <person name="Rajewski A."/>
            <person name="Carter-House D."/>
            <person name="Stajich J."/>
            <person name="Litt A."/>
        </authorList>
    </citation>
    <scope>NUCLEOTIDE SEQUENCE [LARGE SCALE GENOMIC DNA]</scope>
    <source>
        <strain evidence="1">AR-01</strain>
    </source>
</reference>
<sequence>MSIEYKCYGTHITLAAFLEQILELANNASPEFFEFFHNITHCRVGLGVDLPSSGL</sequence>
<evidence type="ECO:0000313" key="1">
    <source>
        <dbReference type="EMBL" id="MCD7470543.1"/>
    </source>
</evidence>
<evidence type="ECO:0000313" key="2">
    <source>
        <dbReference type="Proteomes" id="UP000823775"/>
    </source>
</evidence>
<dbReference type="EMBL" id="JACEIK010001582">
    <property type="protein sequence ID" value="MCD7470543.1"/>
    <property type="molecule type" value="Genomic_DNA"/>
</dbReference>